<dbReference type="AlphaFoldDB" id="A0A0V1IWK5"/>
<reference evidence="1 2" key="1">
    <citation type="submission" date="2015-01" db="EMBL/GenBank/DDBJ databases">
        <title>Evolution of Trichinella species and genotypes.</title>
        <authorList>
            <person name="Korhonen P.K."/>
            <person name="Edoardo P."/>
            <person name="Giuseppe L.R."/>
            <person name="Gasser R.B."/>
        </authorList>
    </citation>
    <scope>NUCLEOTIDE SEQUENCE [LARGE SCALE GENOMIC DNA]</scope>
    <source>
        <strain evidence="1">ISS176</strain>
    </source>
</reference>
<evidence type="ECO:0000313" key="2">
    <source>
        <dbReference type="Proteomes" id="UP000054826"/>
    </source>
</evidence>
<dbReference type="EMBL" id="JYDV01000171">
    <property type="protein sequence ID" value="KRZ27107.1"/>
    <property type="molecule type" value="Genomic_DNA"/>
</dbReference>
<dbReference type="Proteomes" id="UP000054826">
    <property type="component" value="Unassembled WGS sequence"/>
</dbReference>
<evidence type="ECO:0008006" key="3">
    <source>
        <dbReference type="Google" id="ProtNLM"/>
    </source>
</evidence>
<name>A0A0V1IWK5_TRIPS</name>
<sequence>MTYIIKKQLENRLGCAIAQTVELRRSMNSRAIAMSRHSEKISQHLSGESLRNSNCLSEDVINEMHQLYFDNFFTSHALLVKLASVNVCPTGIITDVPELRLVRNCCGGRSFCKNVCNGAVSTNLDVTAVLSQAPHMEAYQVYQHLKDTHPPFYDEASATFSEPSVSGQFLIFKRLRATTTSKTGEHCLMLQSASRHPMILMAVKNIRMLEKTTTLGMDM</sequence>
<protein>
    <recommendedName>
        <fullName evidence="3">PiggyBac transposable element-derived protein domain-containing protein</fullName>
    </recommendedName>
</protein>
<evidence type="ECO:0000313" key="1">
    <source>
        <dbReference type="EMBL" id="KRZ27107.1"/>
    </source>
</evidence>
<proteinExistence type="predicted"/>
<comment type="caution">
    <text evidence="1">The sequence shown here is derived from an EMBL/GenBank/DDBJ whole genome shotgun (WGS) entry which is preliminary data.</text>
</comment>
<accession>A0A0V1IWK5</accession>
<gene>
    <name evidence="1" type="ORF">T4C_13309</name>
</gene>
<organism evidence="1 2">
    <name type="scientific">Trichinella pseudospiralis</name>
    <name type="common">Parasitic roundworm</name>
    <dbReference type="NCBI Taxonomy" id="6337"/>
    <lineage>
        <taxon>Eukaryota</taxon>
        <taxon>Metazoa</taxon>
        <taxon>Ecdysozoa</taxon>
        <taxon>Nematoda</taxon>
        <taxon>Enoplea</taxon>
        <taxon>Dorylaimia</taxon>
        <taxon>Trichinellida</taxon>
        <taxon>Trichinellidae</taxon>
        <taxon>Trichinella</taxon>
    </lineage>
</organism>